<comment type="subcellular location">
    <subcellularLocation>
        <location evidence="1">Cell membrane</location>
        <topology evidence="1">Peripheral membrane protein</topology>
    </subcellularLocation>
</comment>
<organism evidence="4 5">
    <name type="scientific">Methanobrevibacter cuticularis</name>
    <dbReference type="NCBI Taxonomy" id="47311"/>
    <lineage>
        <taxon>Archaea</taxon>
        <taxon>Methanobacteriati</taxon>
        <taxon>Methanobacteriota</taxon>
        <taxon>Methanomada group</taxon>
        <taxon>Methanobacteria</taxon>
        <taxon>Methanobacteriales</taxon>
        <taxon>Methanobacteriaceae</taxon>
        <taxon>Methanobrevibacter</taxon>
    </lineage>
</organism>
<keyword evidence="5" id="KW-1185">Reference proteome</keyword>
<dbReference type="STRING" id="47311.MBCUT_12290"/>
<dbReference type="EMBL" id="LWMW01000106">
    <property type="protein sequence ID" value="KZX15851.1"/>
    <property type="molecule type" value="Genomic_DNA"/>
</dbReference>
<evidence type="ECO:0000313" key="5">
    <source>
        <dbReference type="Proteomes" id="UP000077275"/>
    </source>
</evidence>
<dbReference type="InterPro" id="IPR004606">
    <property type="entry name" value="Mop_domain"/>
</dbReference>
<evidence type="ECO:0000256" key="1">
    <source>
        <dbReference type="ARBA" id="ARBA00004202"/>
    </source>
</evidence>
<dbReference type="RefSeq" id="WP_067259811.1">
    <property type="nucleotide sequence ID" value="NZ_LWMW01000106.1"/>
</dbReference>
<dbReference type="Pfam" id="PF03459">
    <property type="entry name" value="TOBE"/>
    <property type="match status" value="1"/>
</dbReference>
<feature type="domain" description="Mop" evidence="3">
    <location>
        <begin position="2"/>
        <end position="68"/>
    </location>
</feature>
<dbReference type="AlphaFoldDB" id="A0A166DQL8"/>
<dbReference type="OrthoDB" id="36889at2157"/>
<reference evidence="4 5" key="1">
    <citation type="submission" date="2016-04" db="EMBL/GenBank/DDBJ databases">
        <title>Genome sequence of Methanobrevibacter cuticularis DSM 11139.</title>
        <authorList>
            <person name="Poehlein A."/>
            <person name="Seedorf H."/>
            <person name="Daniel R."/>
        </authorList>
    </citation>
    <scope>NUCLEOTIDE SEQUENCE [LARGE SCALE GENOMIC DNA]</scope>
    <source>
        <strain evidence="4 5">DSM 11139</strain>
    </source>
</reference>
<comment type="caution">
    <text evidence="4">The sequence shown here is derived from an EMBL/GenBank/DDBJ whole genome shotgun (WGS) entry which is preliminary data.</text>
</comment>
<sequence>MKLSARNQLKGKVENVEIGAVMASIKIKVEEPGIITALITKESAESLGLTTGDDVAAIIKSTEIIVGKE</sequence>
<dbReference type="NCBIfam" id="TIGR00638">
    <property type="entry name" value="Mop"/>
    <property type="match status" value="1"/>
</dbReference>
<gene>
    <name evidence="4" type="primary">mopII</name>
    <name evidence="4" type="ORF">MBCUT_12290</name>
</gene>
<dbReference type="Proteomes" id="UP000077275">
    <property type="component" value="Unassembled WGS sequence"/>
</dbReference>
<dbReference type="PATRIC" id="fig|47311.3.peg.1348"/>
<dbReference type="SUPFAM" id="SSF50331">
    <property type="entry name" value="MOP-like"/>
    <property type="match status" value="1"/>
</dbReference>
<evidence type="ECO:0000256" key="2">
    <source>
        <dbReference type="ARBA" id="ARBA00022505"/>
    </source>
</evidence>
<name>A0A166DQL8_9EURY</name>
<dbReference type="Gene3D" id="2.40.50.100">
    <property type="match status" value="1"/>
</dbReference>
<dbReference type="InterPro" id="IPR008995">
    <property type="entry name" value="Mo/tungstate-bd_C_term_dom"/>
</dbReference>
<dbReference type="GO" id="GO:0005886">
    <property type="term" value="C:plasma membrane"/>
    <property type="evidence" value="ECO:0007669"/>
    <property type="project" value="UniProtKB-SubCell"/>
</dbReference>
<accession>A0A166DQL8</accession>
<proteinExistence type="predicted"/>
<keyword evidence="2" id="KW-0500">Molybdenum</keyword>
<evidence type="ECO:0000313" key="4">
    <source>
        <dbReference type="EMBL" id="KZX15851.1"/>
    </source>
</evidence>
<protein>
    <submittedName>
        <fullName evidence="4">Molybdenum-pterin-binding protein 2</fullName>
    </submittedName>
</protein>
<dbReference type="InterPro" id="IPR005116">
    <property type="entry name" value="Transp-assoc_OB_typ1"/>
</dbReference>
<dbReference type="GO" id="GO:0015689">
    <property type="term" value="P:molybdate ion transport"/>
    <property type="evidence" value="ECO:0007669"/>
    <property type="project" value="InterPro"/>
</dbReference>
<evidence type="ECO:0000259" key="3">
    <source>
        <dbReference type="PROSITE" id="PS51866"/>
    </source>
</evidence>
<dbReference type="PROSITE" id="PS51866">
    <property type="entry name" value="MOP"/>
    <property type="match status" value="1"/>
</dbReference>